<proteinExistence type="predicted"/>
<protein>
    <submittedName>
        <fullName evidence="2">Uncharacterized protein</fullName>
    </submittedName>
</protein>
<reference evidence="2 3" key="1">
    <citation type="journal article" date="2018" name="Front. Microbiol.">
        <title>Hydrolytic Capabilities as a Key to Environmental Success: Chitinolytic and Cellulolytic Acidobacteria From Acidic Sub-arctic Soils and Boreal Peatlands.</title>
        <authorList>
            <person name="Belova S.E."/>
            <person name="Ravin N.V."/>
            <person name="Pankratov T.A."/>
            <person name="Rakitin A.L."/>
            <person name="Ivanova A.A."/>
            <person name="Beletsky A.V."/>
            <person name="Mardanov A.V."/>
            <person name="Sinninghe Damste J.S."/>
            <person name="Dedysh S.N."/>
        </authorList>
    </citation>
    <scope>NUCLEOTIDE SEQUENCE [LARGE SCALE GENOMIC DNA]</scope>
    <source>
        <strain evidence="2 3">SBC82</strain>
    </source>
</reference>
<keyword evidence="1" id="KW-0472">Membrane</keyword>
<evidence type="ECO:0000313" key="3">
    <source>
        <dbReference type="Proteomes" id="UP000253606"/>
    </source>
</evidence>
<evidence type="ECO:0000256" key="1">
    <source>
        <dbReference type="SAM" id="Phobius"/>
    </source>
</evidence>
<dbReference type="KEGG" id="abas:ACPOL_2315"/>
<dbReference type="EMBL" id="CP030840">
    <property type="protein sequence ID" value="AXC11639.1"/>
    <property type="molecule type" value="Genomic_DNA"/>
</dbReference>
<feature type="transmembrane region" description="Helical" evidence="1">
    <location>
        <begin position="58"/>
        <end position="80"/>
    </location>
</feature>
<keyword evidence="3" id="KW-1185">Reference proteome</keyword>
<organism evidence="2 3">
    <name type="scientific">Acidisarcina polymorpha</name>
    <dbReference type="NCBI Taxonomy" id="2211140"/>
    <lineage>
        <taxon>Bacteria</taxon>
        <taxon>Pseudomonadati</taxon>
        <taxon>Acidobacteriota</taxon>
        <taxon>Terriglobia</taxon>
        <taxon>Terriglobales</taxon>
        <taxon>Acidobacteriaceae</taxon>
        <taxon>Acidisarcina</taxon>
    </lineage>
</organism>
<keyword evidence="1" id="KW-0812">Transmembrane</keyword>
<dbReference type="Proteomes" id="UP000253606">
    <property type="component" value="Chromosome"/>
</dbReference>
<dbReference type="AlphaFoldDB" id="A0A2Z5FXL8"/>
<keyword evidence="1" id="KW-1133">Transmembrane helix</keyword>
<accession>A0A2Z5FXL8</accession>
<name>A0A2Z5FXL8_9BACT</name>
<evidence type="ECO:0000313" key="2">
    <source>
        <dbReference type="EMBL" id="AXC11639.1"/>
    </source>
</evidence>
<gene>
    <name evidence="2" type="ORF">ACPOL_2315</name>
</gene>
<sequence length="87" mass="9732">MTAAQYGSVHLLTGRPSSWLFEASLDLAPPLLFAGDVIQFIFNHASQAPLRDQPAAVAMGWLTNLCLYWIIALLVTWLFFPPQRSEE</sequence>